<sequence>MRLVVALTLLVSPSMSSATDWASPPTSLSRTCSASSQVEIGDCIAQAYKKADAALNEVWKKALATIQPTDGFSPEKAQEWRDDLIAAQRAWNTFKDKDCSGARSFEILGGSGTSIAVISCLYEYTVTRTKDLEERYLQ</sequence>
<evidence type="ECO:0000313" key="3">
    <source>
        <dbReference type="EMBL" id="UVF19257.1"/>
    </source>
</evidence>
<dbReference type="Pfam" id="PF07007">
    <property type="entry name" value="LprI"/>
    <property type="match status" value="1"/>
</dbReference>
<dbReference type="Proteomes" id="UP001017257">
    <property type="component" value="Chromosome"/>
</dbReference>
<name>A0ABY5RSS3_9HYPH</name>
<accession>A0ABY5RSS3</accession>
<feature type="signal peptide" evidence="1">
    <location>
        <begin position="1"/>
        <end position="18"/>
    </location>
</feature>
<evidence type="ECO:0000256" key="1">
    <source>
        <dbReference type="SAM" id="SignalP"/>
    </source>
</evidence>
<dbReference type="InterPro" id="IPR009739">
    <property type="entry name" value="LprI-like_N"/>
</dbReference>
<dbReference type="Gene3D" id="1.20.1270.180">
    <property type="match status" value="1"/>
</dbReference>
<feature type="domain" description="Lysozyme inhibitor LprI-like N-terminal" evidence="2">
    <location>
        <begin position="33"/>
        <end position="132"/>
    </location>
</feature>
<gene>
    <name evidence="3" type="ORF">HPT29_022950</name>
</gene>
<organism evidence="3 4">
    <name type="scientific">Microvirga terrae</name>
    <dbReference type="NCBI Taxonomy" id="2740529"/>
    <lineage>
        <taxon>Bacteria</taxon>
        <taxon>Pseudomonadati</taxon>
        <taxon>Pseudomonadota</taxon>
        <taxon>Alphaproteobacteria</taxon>
        <taxon>Hyphomicrobiales</taxon>
        <taxon>Methylobacteriaceae</taxon>
        <taxon>Microvirga</taxon>
    </lineage>
</organism>
<evidence type="ECO:0000259" key="2">
    <source>
        <dbReference type="Pfam" id="PF07007"/>
    </source>
</evidence>
<reference evidence="3" key="1">
    <citation type="submission" date="2022-08" db="EMBL/GenBank/DDBJ databases">
        <title>Microvirga terrae sp. nov., isolated from soil.</title>
        <authorList>
            <person name="Kim K.H."/>
            <person name="Seo Y.L."/>
            <person name="Kim J.M."/>
            <person name="Lee J.K."/>
            <person name="Han D.M."/>
            <person name="Jeon C.O."/>
        </authorList>
    </citation>
    <scope>NUCLEOTIDE SEQUENCE</scope>
    <source>
        <strain evidence="3">R24</strain>
    </source>
</reference>
<keyword evidence="4" id="KW-1185">Reference proteome</keyword>
<dbReference type="EMBL" id="CP102845">
    <property type="protein sequence ID" value="UVF19257.1"/>
    <property type="molecule type" value="Genomic_DNA"/>
</dbReference>
<evidence type="ECO:0000313" key="4">
    <source>
        <dbReference type="Proteomes" id="UP001017257"/>
    </source>
</evidence>
<protein>
    <submittedName>
        <fullName evidence="3">DUF1311 domain-containing protein</fullName>
    </submittedName>
</protein>
<proteinExistence type="predicted"/>
<dbReference type="RefSeq" id="WP_173945888.1">
    <property type="nucleotide sequence ID" value="NZ_CP102845.1"/>
</dbReference>
<feature type="chain" id="PRO_5046407736" evidence="1">
    <location>
        <begin position="19"/>
        <end position="138"/>
    </location>
</feature>
<keyword evidence="1" id="KW-0732">Signal</keyword>